<proteinExistence type="predicted"/>
<gene>
    <name evidence="1" type="ORF">AMQ84_25795</name>
</gene>
<sequence>MTGNCGECLDFRPLPICRFLDLNRCSRWKSADKGGRFRSSSSKLPLRYFHLQAALIFISGKAFKPQANAALRPLARSFTPLCISRGFKALPSKAKIRSSWIEGLG</sequence>
<protein>
    <submittedName>
        <fullName evidence="1">Uncharacterized protein</fullName>
    </submittedName>
</protein>
<accession>A0A132TLQ6</accession>
<organism evidence="1 2">
    <name type="scientific">Paenibacillus riograndensis</name>
    <dbReference type="NCBI Taxonomy" id="483937"/>
    <lineage>
        <taxon>Bacteria</taxon>
        <taxon>Bacillati</taxon>
        <taxon>Bacillota</taxon>
        <taxon>Bacilli</taxon>
        <taxon>Bacillales</taxon>
        <taxon>Paenibacillaceae</taxon>
        <taxon>Paenibacillus</taxon>
        <taxon>Paenibacillus sonchi group</taxon>
    </lineage>
</organism>
<dbReference type="Proteomes" id="UP000070475">
    <property type="component" value="Unassembled WGS sequence"/>
</dbReference>
<dbReference type="AlphaFoldDB" id="A0A132TLQ6"/>
<keyword evidence="2" id="KW-1185">Reference proteome</keyword>
<evidence type="ECO:0000313" key="2">
    <source>
        <dbReference type="Proteomes" id="UP000070475"/>
    </source>
</evidence>
<evidence type="ECO:0000313" key="1">
    <source>
        <dbReference type="EMBL" id="KWX72103.1"/>
    </source>
</evidence>
<name>A0A132TLQ6_9BACL</name>
<dbReference type="EMBL" id="LIRB01000145">
    <property type="protein sequence ID" value="KWX72103.1"/>
    <property type="molecule type" value="Genomic_DNA"/>
</dbReference>
<comment type="caution">
    <text evidence="1">The sequence shown here is derived from an EMBL/GenBank/DDBJ whole genome shotgun (WGS) entry which is preliminary data.</text>
</comment>
<reference evidence="1 2" key="1">
    <citation type="submission" date="2015-08" db="EMBL/GenBank/DDBJ databases">
        <title>Genomes of Paenibacillus riograndensis.</title>
        <authorList>
            <person name="Sant'Anna F.H."/>
            <person name="Souza R."/>
            <person name="Ambrosini A."/>
            <person name="Bach E."/>
            <person name="Fernandes G."/>
            <person name="Balsanelli E."/>
            <person name="Baura V.A."/>
            <person name="Pedrosa F.O."/>
            <person name="Souza E.M."/>
            <person name="Passaglia L."/>
        </authorList>
    </citation>
    <scope>NUCLEOTIDE SEQUENCE [LARGE SCALE GENOMIC DNA]</scope>
    <source>
        <strain evidence="1 2">CAS34</strain>
    </source>
</reference>